<dbReference type="AlphaFoldDB" id="A0A076FB39"/>
<feature type="transmembrane region" description="Helical" evidence="4">
    <location>
        <begin position="12"/>
        <end position="35"/>
    </location>
</feature>
<protein>
    <submittedName>
        <fullName evidence="6">Major facilitator superfamily transporter</fullName>
    </submittedName>
</protein>
<feature type="transmembrane region" description="Helical" evidence="4">
    <location>
        <begin position="229"/>
        <end position="247"/>
    </location>
</feature>
<name>A0A076FB39_9BACT</name>
<feature type="transmembrane region" description="Helical" evidence="4">
    <location>
        <begin position="267"/>
        <end position="286"/>
    </location>
</feature>
<dbReference type="PROSITE" id="PS50850">
    <property type="entry name" value="MFS"/>
    <property type="match status" value="1"/>
</dbReference>
<dbReference type="Pfam" id="PF07690">
    <property type="entry name" value="MFS_1"/>
    <property type="match status" value="1"/>
</dbReference>
<keyword evidence="1 4" id="KW-0812">Transmembrane</keyword>
<evidence type="ECO:0000256" key="2">
    <source>
        <dbReference type="ARBA" id="ARBA00022989"/>
    </source>
</evidence>
<feature type="transmembrane region" description="Helical" evidence="4">
    <location>
        <begin position="187"/>
        <end position="209"/>
    </location>
</feature>
<gene>
    <name evidence="6" type="ORF">CIG1485E_1398</name>
</gene>
<keyword evidence="7" id="KW-1185">Reference proteome</keyword>
<dbReference type="HOGENOM" id="CLU_047644_2_0_7"/>
<dbReference type="EMBL" id="CP009043">
    <property type="protein sequence ID" value="AII15221.1"/>
    <property type="molecule type" value="Genomic_DNA"/>
</dbReference>
<feature type="transmembrane region" description="Helical" evidence="4">
    <location>
        <begin position="318"/>
        <end position="342"/>
    </location>
</feature>
<dbReference type="PANTHER" id="PTHR23534">
    <property type="entry name" value="MFS PERMEASE"/>
    <property type="match status" value="1"/>
</dbReference>
<dbReference type="SUPFAM" id="SSF103473">
    <property type="entry name" value="MFS general substrate transporter"/>
    <property type="match status" value="1"/>
</dbReference>
<dbReference type="InterPro" id="IPR011701">
    <property type="entry name" value="MFS"/>
</dbReference>
<feature type="domain" description="Major facilitator superfamily (MFS) profile" evidence="5">
    <location>
        <begin position="228"/>
        <end position="404"/>
    </location>
</feature>
<dbReference type="KEGG" id="caj:CIG1485E_1398"/>
<feature type="transmembrane region" description="Helical" evidence="4">
    <location>
        <begin position="90"/>
        <end position="107"/>
    </location>
</feature>
<organism evidence="6 7">
    <name type="scientific">Campylobacter iguaniorum</name>
    <dbReference type="NCBI Taxonomy" id="1244531"/>
    <lineage>
        <taxon>Bacteria</taxon>
        <taxon>Pseudomonadati</taxon>
        <taxon>Campylobacterota</taxon>
        <taxon>Epsilonproteobacteria</taxon>
        <taxon>Campylobacterales</taxon>
        <taxon>Campylobacteraceae</taxon>
        <taxon>Campylobacter</taxon>
    </lineage>
</organism>
<dbReference type="GO" id="GO:0022857">
    <property type="term" value="F:transmembrane transporter activity"/>
    <property type="evidence" value="ECO:0007669"/>
    <property type="project" value="InterPro"/>
</dbReference>
<keyword evidence="2 4" id="KW-1133">Transmembrane helix</keyword>
<proteinExistence type="predicted"/>
<evidence type="ECO:0000256" key="3">
    <source>
        <dbReference type="ARBA" id="ARBA00023136"/>
    </source>
</evidence>
<evidence type="ECO:0000259" key="5">
    <source>
        <dbReference type="PROSITE" id="PS50850"/>
    </source>
</evidence>
<feature type="transmembrane region" description="Helical" evidence="4">
    <location>
        <begin position="113"/>
        <end position="134"/>
    </location>
</feature>
<dbReference type="InterPro" id="IPR036259">
    <property type="entry name" value="MFS_trans_sf"/>
</dbReference>
<feature type="transmembrane region" description="Helical" evidence="4">
    <location>
        <begin position="380"/>
        <end position="400"/>
    </location>
</feature>
<dbReference type="InterPro" id="IPR020846">
    <property type="entry name" value="MFS_dom"/>
</dbReference>
<dbReference type="Proteomes" id="UP000028486">
    <property type="component" value="Chromosome"/>
</dbReference>
<accession>A0A076FB39</accession>
<dbReference type="Gene3D" id="1.20.1250.20">
    <property type="entry name" value="MFS general substrate transporter like domains"/>
    <property type="match status" value="1"/>
</dbReference>
<feature type="transmembrane region" description="Helical" evidence="4">
    <location>
        <begin position="55"/>
        <end position="78"/>
    </location>
</feature>
<sequence length="404" mass="44020">MHKFIFLNKNIILLLLGQGFSGAVVSLLTFSSGLAGKWLLDGVLYSKTPSCPNCYSSSFATFPISATLCGAFIAVLFSSNLMQKFGRKKVFLWASLIGALGAIFAIFSLINGLFYLFCFATFLLGFFTALNQFYRFLASEALSLATQNDKNRATALIVAGGIMGGVLGPNLANIGTMMFEAPFAGSFLFALLLCVINFIITLPLALTPLKPTNQLPKAPLMTCIKEPNFILATMACAFGFAYMTLIMNAAPLAMSQYKFSYDAAKSVLVWHFIAMYAPSLFLAFFLKSLSPFRLILLGILFYLIAVFVAIFSVSFWGFWVSLVLVGIGWAFSFNGGTFMLNAINSEHKLRLQGLNAISVFGANLLASSSVGFVLANGGWIVLNLILLGFIILFLLAIFIFKRDI</sequence>
<evidence type="ECO:0000313" key="7">
    <source>
        <dbReference type="Proteomes" id="UP000028486"/>
    </source>
</evidence>
<dbReference type="PANTHER" id="PTHR23534:SF1">
    <property type="entry name" value="MAJOR FACILITATOR SUPERFAMILY PROTEIN"/>
    <property type="match status" value="1"/>
</dbReference>
<evidence type="ECO:0000256" key="4">
    <source>
        <dbReference type="SAM" id="Phobius"/>
    </source>
</evidence>
<keyword evidence="3 4" id="KW-0472">Membrane</keyword>
<evidence type="ECO:0000256" key="1">
    <source>
        <dbReference type="ARBA" id="ARBA00022692"/>
    </source>
</evidence>
<evidence type="ECO:0000313" key="6">
    <source>
        <dbReference type="EMBL" id="AII15221.1"/>
    </source>
</evidence>
<reference evidence="7" key="1">
    <citation type="journal article" date="2014" name="Genome Announc.">
        <title>Complete Genome Sequence of Campylobacter iguaniorum Strain 1485ET, Isolated from a Bearded Dragon (Pogona vitticeps).</title>
        <authorList>
            <person name="Gilbert M.J."/>
            <person name="Miller W.G."/>
            <person name="Yee E."/>
            <person name="Kik M."/>
            <person name="Wagenaar J.A."/>
            <person name="Duim B."/>
        </authorList>
    </citation>
    <scope>NUCLEOTIDE SEQUENCE [LARGE SCALE GENOMIC DNA]</scope>
    <source>
        <strain evidence="7">1485E</strain>
    </source>
</reference>
<dbReference type="eggNOG" id="COG2814">
    <property type="taxonomic scope" value="Bacteria"/>
</dbReference>
<feature type="transmembrane region" description="Helical" evidence="4">
    <location>
        <begin position="293"/>
        <end position="312"/>
    </location>
</feature>
<dbReference type="RefSeq" id="WP_235183845.1">
    <property type="nucleotide sequence ID" value="NZ_CP009043.1"/>
</dbReference>
<feature type="transmembrane region" description="Helical" evidence="4">
    <location>
        <begin position="155"/>
        <end position="175"/>
    </location>
</feature>
<feature type="transmembrane region" description="Helical" evidence="4">
    <location>
        <begin position="354"/>
        <end position="374"/>
    </location>
</feature>